<dbReference type="InterPro" id="IPR026040">
    <property type="entry name" value="HyI-like"/>
</dbReference>
<dbReference type="PANTHER" id="PTHR43489:SF3">
    <property type="entry name" value="XYLOSE ISOMERASE DOMAIN PROTEIN TIM BARREL"/>
    <property type="match status" value="1"/>
</dbReference>
<dbReference type="Pfam" id="PF01261">
    <property type="entry name" value="AP_endonuc_2"/>
    <property type="match status" value="1"/>
</dbReference>
<dbReference type="EMBL" id="DPBP01000005">
    <property type="protein sequence ID" value="HCE16436.1"/>
    <property type="molecule type" value="Genomic_DNA"/>
</dbReference>
<accession>A0A3D1JFQ5</accession>
<evidence type="ECO:0000313" key="5">
    <source>
        <dbReference type="Proteomes" id="UP000264141"/>
    </source>
</evidence>
<protein>
    <submittedName>
        <fullName evidence="4">Xylose isomerase</fullName>
    </submittedName>
</protein>
<proteinExistence type="predicted"/>
<evidence type="ECO:0000256" key="2">
    <source>
        <dbReference type="PIRSR" id="PIRSR006241-50"/>
    </source>
</evidence>
<dbReference type="InterPro" id="IPR013022">
    <property type="entry name" value="Xyl_isomerase-like_TIM-brl"/>
</dbReference>
<sequence>MLNTQNLPLEVFVPRVAAMGYAGVEIWQRGEDFTQLVSLARAHNLVITQMVGHDSLAVGLNDPAQHERIEAELRESIDVAARYGVPGLICFSGNRRPGQSEEEAIEACVQGFRRVAPYAEQKGVNLNLELLNSLVDHPGYQCDHSAWGLEVVRRVNSPRVKLLYDIYHMQIMEGNLIATITANIRWIGHFHTGGVPGRGDLDETQEIQYRAVCRAIAGAGYDLYVAHEYRPGGDVFDSLESAFRVCDV</sequence>
<dbReference type="Gene3D" id="3.20.20.150">
    <property type="entry name" value="Divalent-metal-dependent TIM barrel enzymes"/>
    <property type="match status" value="1"/>
</dbReference>
<dbReference type="PANTHER" id="PTHR43489">
    <property type="entry name" value="ISOMERASE"/>
    <property type="match status" value="1"/>
</dbReference>
<name>A0A3D1JFQ5_9CHLR</name>
<dbReference type="STRING" id="229919.GCA_001050195_03093"/>
<dbReference type="SUPFAM" id="SSF51658">
    <property type="entry name" value="Xylose isomerase-like"/>
    <property type="match status" value="1"/>
</dbReference>
<gene>
    <name evidence="4" type="ORF">DEQ80_01120</name>
</gene>
<dbReference type="AlphaFoldDB" id="A0A3D1JFQ5"/>
<keyword evidence="1 4" id="KW-0413">Isomerase</keyword>
<dbReference type="InterPro" id="IPR036237">
    <property type="entry name" value="Xyl_isomerase-like_sf"/>
</dbReference>
<feature type="active site" description="Proton donor/acceptor" evidence="2">
    <location>
        <position position="228"/>
    </location>
</feature>
<dbReference type="InterPro" id="IPR050417">
    <property type="entry name" value="Sugar_Epim/Isomerase"/>
</dbReference>
<reference evidence="4 5" key="1">
    <citation type="journal article" date="2018" name="Nat. Biotechnol.">
        <title>A standardized bacterial taxonomy based on genome phylogeny substantially revises the tree of life.</title>
        <authorList>
            <person name="Parks D.H."/>
            <person name="Chuvochina M."/>
            <person name="Waite D.W."/>
            <person name="Rinke C."/>
            <person name="Skarshewski A."/>
            <person name="Chaumeil P.A."/>
            <person name="Hugenholtz P."/>
        </authorList>
    </citation>
    <scope>NUCLEOTIDE SEQUENCE [LARGE SCALE GENOMIC DNA]</scope>
    <source>
        <strain evidence="4">UBA8781</strain>
    </source>
</reference>
<organism evidence="4 5">
    <name type="scientific">Anaerolinea thermolimosa</name>
    <dbReference type="NCBI Taxonomy" id="229919"/>
    <lineage>
        <taxon>Bacteria</taxon>
        <taxon>Bacillati</taxon>
        <taxon>Chloroflexota</taxon>
        <taxon>Anaerolineae</taxon>
        <taxon>Anaerolineales</taxon>
        <taxon>Anaerolineaceae</taxon>
        <taxon>Anaerolinea</taxon>
    </lineage>
</organism>
<feature type="domain" description="Xylose isomerase-like TIM barrel" evidence="3">
    <location>
        <begin position="15"/>
        <end position="233"/>
    </location>
</feature>
<dbReference type="Proteomes" id="UP000264141">
    <property type="component" value="Unassembled WGS sequence"/>
</dbReference>
<dbReference type="PIRSF" id="PIRSF006241">
    <property type="entry name" value="HyI"/>
    <property type="match status" value="1"/>
</dbReference>
<comment type="caution">
    <text evidence="4">The sequence shown here is derived from an EMBL/GenBank/DDBJ whole genome shotgun (WGS) entry which is preliminary data.</text>
</comment>
<evidence type="ECO:0000259" key="3">
    <source>
        <dbReference type="Pfam" id="PF01261"/>
    </source>
</evidence>
<evidence type="ECO:0000313" key="4">
    <source>
        <dbReference type="EMBL" id="HCE16436.1"/>
    </source>
</evidence>
<dbReference type="GO" id="GO:0016853">
    <property type="term" value="F:isomerase activity"/>
    <property type="evidence" value="ECO:0007669"/>
    <property type="project" value="UniProtKB-KW"/>
</dbReference>
<evidence type="ECO:0000256" key="1">
    <source>
        <dbReference type="ARBA" id="ARBA00023235"/>
    </source>
</evidence>
<feature type="active site" description="Proton donor/acceptor" evidence="2">
    <location>
        <position position="129"/>
    </location>
</feature>